<sequence>MGLALEVAYWIVVFLTTAVLLFMDIYSLILFSDLLMDHLNPVELCDKVNFLIYPEFGIHLFLTLLLFLGGHWFVGLLNIPLIAFHIQKYIRKEHLLDNTRVFRVAAQVQRYYELKMGFFLLTFVTYLYCFIRAMLSIPKS</sequence>
<dbReference type="AlphaFoldDB" id="A0A9C7UT82"/>
<keyword evidence="8" id="KW-1185">Reference proteome</keyword>
<evidence type="ECO:0000313" key="7">
    <source>
        <dbReference type="EMBL" id="GJQ14816.1"/>
    </source>
</evidence>
<keyword evidence="4 6" id="KW-1133">Transmembrane helix</keyword>
<dbReference type="GO" id="GO:0016020">
    <property type="term" value="C:membrane"/>
    <property type="evidence" value="ECO:0007669"/>
    <property type="project" value="UniProtKB-SubCell"/>
</dbReference>
<protein>
    <recommendedName>
        <fullName evidence="9">ER-derived vesicles protein ERV14</fullName>
    </recommendedName>
</protein>
<dbReference type="Pfam" id="PF03311">
    <property type="entry name" value="Cornichon"/>
    <property type="match status" value="1"/>
</dbReference>
<reference evidence="7" key="1">
    <citation type="journal article" date="2022" name="Proc. Natl. Acad. Sci. U.S.A.">
        <title>Life cycle and functional genomics of the unicellular red alga Galdieria for elucidating algal and plant evolution and industrial use.</title>
        <authorList>
            <person name="Hirooka S."/>
            <person name="Itabashi T."/>
            <person name="Ichinose T.M."/>
            <person name="Onuma R."/>
            <person name="Fujiwara T."/>
            <person name="Yamashita S."/>
            <person name="Jong L.W."/>
            <person name="Tomita R."/>
            <person name="Iwane A.H."/>
            <person name="Miyagishima S.Y."/>
        </authorList>
    </citation>
    <scope>NUCLEOTIDE SEQUENCE</scope>
    <source>
        <strain evidence="7">NBRC 102759</strain>
    </source>
</reference>
<evidence type="ECO:0000256" key="5">
    <source>
        <dbReference type="ARBA" id="ARBA00023136"/>
    </source>
</evidence>
<evidence type="ECO:0000313" key="8">
    <source>
        <dbReference type="Proteomes" id="UP001061958"/>
    </source>
</evidence>
<comment type="similarity">
    <text evidence="2">Belongs to the cornichon family.</text>
</comment>
<dbReference type="Proteomes" id="UP001061958">
    <property type="component" value="Unassembled WGS sequence"/>
</dbReference>
<evidence type="ECO:0000256" key="6">
    <source>
        <dbReference type="SAM" id="Phobius"/>
    </source>
</evidence>
<dbReference type="GO" id="GO:0016192">
    <property type="term" value="P:vesicle-mediated transport"/>
    <property type="evidence" value="ECO:0007669"/>
    <property type="project" value="InterPro"/>
</dbReference>
<proteinExistence type="inferred from homology"/>
<dbReference type="InterPro" id="IPR003377">
    <property type="entry name" value="Cornichon"/>
</dbReference>
<evidence type="ECO:0000256" key="4">
    <source>
        <dbReference type="ARBA" id="ARBA00022989"/>
    </source>
</evidence>
<evidence type="ECO:0008006" key="9">
    <source>
        <dbReference type="Google" id="ProtNLM"/>
    </source>
</evidence>
<feature type="transmembrane region" description="Helical" evidence="6">
    <location>
        <begin position="7"/>
        <end position="31"/>
    </location>
</feature>
<evidence type="ECO:0000256" key="3">
    <source>
        <dbReference type="ARBA" id="ARBA00022692"/>
    </source>
</evidence>
<evidence type="ECO:0000256" key="2">
    <source>
        <dbReference type="ARBA" id="ARBA00010095"/>
    </source>
</evidence>
<dbReference type="EMBL" id="BQMJ01000060">
    <property type="protein sequence ID" value="GJQ14816.1"/>
    <property type="molecule type" value="Genomic_DNA"/>
</dbReference>
<comment type="caution">
    <text evidence="7">The sequence shown here is derived from an EMBL/GenBank/DDBJ whole genome shotgun (WGS) entry which is preliminary data.</text>
</comment>
<reference evidence="7" key="2">
    <citation type="submission" date="2022-01" db="EMBL/GenBank/DDBJ databases">
        <authorList>
            <person name="Hirooka S."/>
            <person name="Miyagishima S.Y."/>
        </authorList>
    </citation>
    <scope>NUCLEOTIDE SEQUENCE</scope>
    <source>
        <strain evidence="7">NBRC 102759</strain>
    </source>
</reference>
<feature type="transmembrane region" description="Helical" evidence="6">
    <location>
        <begin position="56"/>
        <end position="84"/>
    </location>
</feature>
<feature type="transmembrane region" description="Helical" evidence="6">
    <location>
        <begin position="118"/>
        <end position="137"/>
    </location>
</feature>
<accession>A0A9C7UT82</accession>
<gene>
    <name evidence="7" type="ORF">GpartN1_g6607.t1</name>
</gene>
<comment type="subcellular location">
    <subcellularLocation>
        <location evidence="1">Membrane</location>
        <topology evidence="1">Multi-pass membrane protein</topology>
    </subcellularLocation>
</comment>
<keyword evidence="5 6" id="KW-0472">Membrane</keyword>
<dbReference type="SMART" id="SM01398">
    <property type="entry name" value="Cornichon"/>
    <property type="match status" value="1"/>
</dbReference>
<dbReference type="PANTHER" id="PTHR12290">
    <property type="entry name" value="CORNICHON-RELATED"/>
    <property type="match status" value="1"/>
</dbReference>
<organism evidence="7 8">
    <name type="scientific">Galdieria partita</name>
    <dbReference type="NCBI Taxonomy" id="83374"/>
    <lineage>
        <taxon>Eukaryota</taxon>
        <taxon>Rhodophyta</taxon>
        <taxon>Bangiophyceae</taxon>
        <taxon>Galdieriales</taxon>
        <taxon>Galdieriaceae</taxon>
        <taxon>Galdieria</taxon>
    </lineage>
</organism>
<dbReference type="OrthoDB" id="434393at2759"/>
<evidence type="ECO:0000256" key="1">
    <source>
        <dbReference type="ARBA" id="ARBA00004141"/>
    </source>
</evidence>
<keyword evidence="3 6" id="KW-0812">Transmembrane</keyword>
<name>A0A9C7UT82_9RHOD</name>